<keyword evidence="2" id="KW-1185">Reference proteome</keyword>
<dbReference type="EMBL" id="BAABIL010000131">
    <property type="protein sequence ID" value="GAA4970403.1"/>
    <property type="molecule type" value="Genomic_DNA"/>
</dbReference>
<evidence type="ECO:0000313" key="1">
    <source>
        <dbReference type="EMBL" id="GAA4970403.1"/>
    </source>
</evidence>
<dbReference type="Proteomes" id="UP001501195">
    <property type="component" value="Unassembled WGS sequence"/>
</dbReference>
<reference evidence="2" key="1">
    <citation type="journal article" date="2019" name="Int. J. Syst. Evol. Microbiol.">
        <title>The Global Catalogue of Microorganisms (GCM) 10K type strain sequencing project: providing services to taxonomists for standard genome sequencing and annotation.</title>
        <authorList>
            <consortium name="The Broad Institute Genomics Platform"/>
            <consortium name="The Broad Institute Genome Sequencing Center for Infectious Disease"/>
            <person name="Wu L."/>
            <person name="Ma J."/>
        </authorList>
    </citation>
    <scope>NUCLEOTIDE SEQUENCE [LARGE SCALE GENOMIC DNA]</scope>
    <source>
        <strain evidence="2">JCM 18126</strain>
    </source>
</reference>
<evidence type="ECO:0008006" key="3">
    <source>
        <dbReference type="Google" id="ProtNLM"/>
    </source>
</evidence>
<proteinExistence type="predicted"/>
<accession>A0ABP9HGL1</accession>
<evidence type="ECO:0000313" key="2">
    <source>
        <dbReference type="Proteomes" id="UP001501195"/>
    </source>
</evidence>
<name>A0ABP9HGL1_9ACTN</name>
<comment type="caution">
    <text evidence="1">The sequence shown here is derived from an EMBL/GenBank/DDBJ whole genome shotgun (WGS) entry which is preliminary data.</text>
</comment>
<sequence>MDATGTPQERRQLQEALQAEADQVVEDLGLPALLGRIGQPHRVGSSRLGLMVWRDIDVTVVCDDLTAASAAVVDAAAHLGARPDVREVLFRKETGRFNLHPARYPDGLYLRLDHAAPGRPGWRLDIWFVDEPDRQPDLAHVRSLPARLTPQARDAILLVKHAWAGRDGYGTTVTSHDVYTAVLDDGVTDVQGFTDWLGARAATSR</sequence>
<dbReference type="RefSeq" id="WP_345711337.1">
    <property type="nucleotide sequence ID" value="NZ_BAABIL010000131.1"/>
</dbReference>
<protein>
    <recommendedName>
        <fullName evidence="3">Nucleotidyltransferase AbiEii toxin of type IV toxin-antitoxin system</fullName>
    </recommendedName>
</protein>
<organism evidence="1 2">
    <name type="scientific">Kineococcus glutinatus</name>
    <dbReference type="NCBI Taxonomy" id="1070872"/>
    <lineage>
        <taxon>Bacteria</taxon>
        <taxon>Bacillati</taxon>
        <taxon>Actinomycetota</taxon>
        <taxon>Actinomycetes</taxon>
        <taxon>Kineosporiales</taxon>
        <taxon>Kineosporiaceae</taxon>
        <taxon>Kineococcus</taxon>
    </lineage>
</organism>
<gene>
    <name evidence="1" type="ORF">GCM10023225_10530</name>
</gene>